<dbReference type="InterPro" id="IPR005115">
    <property type="entry name" value="Gly_transporter"/>
</dbReference>
<dbReference type="PATRIC" id="fig|883169.3.peg.980"/>
<evidence type="ECO:0000256" key="3">
    <source>
        <dbReference type="ARBA" id="ARBA00022475"/>
    </source>
</evidence>
<evidence type="ECO:0000313" key="11">
    <source>
        <dbReference type="Proteomes" id="UP000006078"/>
    </source>
</evidence>
<comment type="similarity">
    <text evidence="2">Belongs to the UPF0126 family.</text>
</comment>
<comment type="caution">
    <text evidence="9">The sequence shown here is derived from an EMBL/GenBank/DDBJ whole genome shotgun (WGS) entry which is preliminary data.</text>
</comment>
<dbReference type="PANTHER" id="PTHR30506:SF3">
    <property type="entry name" value="UPF0126 INNER MEMBRANE PROTEIN YADS-RELATED"/>
    <property type="match status" value="1"/>
</dbReference>
<keyword evidence="5 7" id="KW-1133">Transmembrane helix</keyword>
<evidence type="ECO:0000313" key="9">
    <source>
        <dbReference type="EMBL" id="CCI83272.1"/>
    </source>
</evidence>
<dbReference type="AlphaFoldDB" id="I7L8K2"/>
<keyword evidence="11" id="KW-1185">Reference proteome</keyword>
<name>I7L8K2_9CORY</name>
<dbReference type="Proteomes" id="UP000011016">
    <property type="component" value="Unassembled WGS sequence"/>
</dbReference>
<reference evidence="10 11" key="2">
    <citation type="submission" date="2012-08" db="EMBL/GenBank/DDBJ databases">
        <title>The Genome Sequence of Turicella otitidis ATCC 51513.</title>
        <authorList>
            <consortium name="The Broad Institute Genome Sequencing Platform"/>
            <person name="Earl A."/>
            <person name="Ward D."/>
            <person name="Feldgarden M."/>
            <person name="Gevers D."/>
            <person name="Huys G."/>
            <person name="Walker B."/>
            <person name="Young S.K."/>
            <person name="Zeng Q."/>
            <person name="Gargeya S."/>
            <person name="Fitzgerald M."/>
            <person name="Haas B."/>
            <person name="Abouelleil A."/>
            <person name="Alvarado L."/>
            <person name="Arachchi H.M."/>
            <person name="Berlin A.M."/>
            <person name="Chapman S.B."/>
            <person name="Goldberg J."/>
            <person name="Griggs A."/>
            <person name="Gujja S."/>
            <person name="Hansen M."/>
            <person name="Howarth C."/>
            <person name="Imamovic A."/>
            <person name="Larimer J."/>
            <person name="McCowen C."/>
            <person name="Montmayeur A."/>
            <person name="Murphy C."/>
            <person name="Neiman D."/>
            <person name="Pearson M."/>
            <person name="Priest M."/>
            <person name="Roberts A."/>
            <person name="Saif S."/>
            <person name="Shea T."/>
            <person name="Sisk P."/>
            <person name="Sykes S."/>
            <person name="Wortman J."/>
            <person name="Nusbaum C."/>
            <person name="Birren B."/>
        </authorList>
    </citation>
    <scope>NUCLEOTIDE SEQUENCE [LARGE SCALE GENOMIC DNA]</scope>
    <source>
        <strain evidence="10 11">ATCC 51513</strain>
    </source>
</reference>
<dbReference type="OrthoDB" id="9791874at2"/>
<evidence type="ECO:0000259" key="8">
    <source>
        <dbReference type="Pfam" id="PF03458"/>
    </source>
</evidence>
<dbReference type="GO" id="GO:0005886">
    <property type="term" value="C:plasma membrane"/>
    <property type="evidence" value="ECO:0007669"/>
    <property type="project" value="UniProtKB-SubCell"/>
</dbReference>
<feature type="transmembrane region" description="Helical" evidence="7">
    <location>
        <begin position="6"/>
        <end position="26"/>
    </location>
</feature>
<dbReference type="EMBL" id="AHAE01000045">
    <property type="protein sequence ID" value="EJZ82032.1"/>
    <property type="molecule type" value="Genomic_DNA"/>
</dbReference>
<dbReference type="EMBL" id="CAJZ01000080">
    <property type="protein sequence ID" value="CCI83272.1"/>
    <property type="molecule type" value="Genomic_DNA"/>
</dbReference>
<dbReference type="eggNOG" id="COG2860">
    <property type="taxonomic scope" value="Bacteria"/>
</dbReference>
<dbReference type="RefSeq" id="WP_004600905.1">
    <property type="nucleotide sequence ID" value="NZ_HF541866.1"/>
</dbReference>
<gene>
    <name evidence="9" type="ORF">BN46_0534</name>
    <name evidence="10" type="ORF">HMPREF9719_01015</name>
</gene>
<keyword evidence="6 7" id="KW-0472">Membrane</keyword>
<dbReference type="PANTHER" id="PTHR30506">
    <property type="entry name" value="INNER MEMBRANE PROTEIN"/>
    <property type="match status" value="1"/>
</dbReference>
<accession>I7L8K2</accession>
<proteinExistence type="inferred from homology"/>
<evidence type="ECO:0000313" key="12">
    <source>
        <dbReference type="Proteomes" id="UP000011016"/>
    </source>
</evidence>
<evidence type="ECO:0000256" key="5">
    <source>
        <dbReference type="ARBA" id="ARBA00022989"/>
    </source>
</evidence>
<evidence type="ECO:0000256" key="1">
    <source>
        <dbReference type="ARBA" id="ARBA00004651"/>
    </source>
</evidence>
<feature type="transmembrane region" description="Helical" evidence="7">
    <location>
        <begin position="38"/>
        <end position="59"/>
    </location>
</feature>
<evidence type="ECO:0000313" key="10">
    <source>
        <dbReference type="EMBL" id="EJZ82032.1"/>
    </source>
</evidence>
<dbReference type="HOGENOM" id="CLU_064906_0_1_11"/>
<keyword evidence="4 7" id="KW-0812">Transmembrane</keyword>
<comment type="subcellular location">
    <subcellularLocation>
        <location evidence="1">Cell membrane</location>
        <topology evidence="1">Multi-pass membrane protein</topology>
    </subcellularLocation>
</comment>
<keyword evidence="3" id="KW-1003">Cell membrane</keyword>
<feature type="domain" description="Glycine transporter" evidence="8">
    <location>
        <begin position="101"/>
        <end position="174"/>
    </location>
</feature>
<protein>
    <submittedName>
        <fullName evidence="9">Putative membrane protein</fullName>
    </submittedName>
</protein>
<organism evidence="9 12">
    <name type="scientific">Corynebacterium otitidis ATCC 51513</name>
    <dbReference type="NCBI Taxonomy" id="883169"/>
    <lineage>
        <taxon>Bacteria</taxon>
        <taxon>Bacillati</taxon>
        <taxon>Actinomycetota</taxon>
        <taxon>Actinomycetes</taxon>
        <taxon>Mycobacteriales</taxon>
        <taxon>Corynebacteriaceae</taxon>
        <taxon>Corynebacterium</taxon>
    </lineage>
</organism>
<dbReference type="Proteomes" id="UP000006078">
    <property type="component" value="Unassembled WGS sequence"/>
</dbReference>
<reference evidence="9 12" key="1">
    <citation type="journal article" date="2012" name="J. Bacteriol.">
        <title>Draft Genome Sequence of Turicella otitidis ATCC 51513, Isolated from Middle Ear Fluid from a Child with Otitis Media.</title>
        <authorList>
            <person name="Brinkrolf K."/>
            <person name="Schneider J."/>
            <person name="Knecht M."/>
            <person name="Ruckert C."/>
            <person name="Tauch A."/>
        </authorList>
    </citation>
    <scope>NUCLEOTIDE SEQUENCE [LARGE SCALE GENOMIC DNA]</scope>
    <source>
        <strain evidence="9 12">ATCC 51513</strain>
    </source>
</reference>
<dbReference type="Pfam" id="PF03458">
    <property type="entry name" value="Gly_transporter"/>
    <property type="match status" value="2"/>
</dbReference>
<feature type="transmembrane region" description="Helical" evidence="7">
    <location>
        <begin position="157"/>
        <end position="176"/>
    </location>
</feature>
<feature type="transmembrane region" description="Helical" evidence="7">
    <location>
        <begin position="182"/>
        <end position="199"/>
    </location>
</feature>
<evidence type="ECO:0000256" key="2">
    <source>
        <dbReference type="ARBA" id="ARBA00008193"/>
    </source>
</evidence>
<feature type="transmembrane region" description="Helical" evidence="7">
    <location>
        <begin position="128"/>
        <end position="145"/>
    </location>
</feature>
<evidence type="ECO:0000256" key="7">
    <source>
        <dbReference type="SAM" id="Phobius"/>
    </source>
</evidence>
<feature type="domain" description="Glycine transporter" evidence="8">
    <location>
        <begin position="14"/>
        <end position="87"/>
    </location>
</feature>
<evidence type="ECO:0000256" key="6">
    <source>
        <dbReference type="ARBA" id="ARBA00023136"/>
    </source>
</evidence>
<evidence type="ECO:0000256" key="4">
    <source>
        <dbReference type="ARBA" id="ARBA00022692"/>
    </source>
</evidence>
<feature type="transmembrane region" description="Helical" evidence="7">
    <location>
        <begin position="71"/>
        <end position="89"/>
    </location>
</feature>
<sequence length="280" mass="29675">MNDASPTVGAIYDALDLLGVLLNGILGGTIARKRGFDIMGFLVLALLSALGGGMIRDMLLDKGTAAAFADPWYLVLAFTGALVALVTNFKGRTWDIVKSHLDAVVLGAWAVTGASKALAFGLPPVSCAALGVVTAVGGGMVRDVVSGQIPSIFGGSPLYAIPAVLSSVSMVIFSSAGLTQTGMIVAPLLGMGLAILAFWKGWVMPVTTEWAPVNYSAAHMGSFARRAVGAGRRRVNRGRDALRHRRTKNPFLPGRGNSVEEIRGRLVRHLHRLWRQRDED</sequence>